<feature type="domain" description="RDD" evidence="7">
    <location>
        <begin position="4"/>
        <end position="108"/>
    </location>
</feature>
<dbReference type="Pfam" id="PF06271">
    <property type="entry name" value="RDD"/>
    <property type="match status" value="1"/>
</dbReference>
<comment type="caution">
    <text evidence="8">The sequence shown here is derived from an EMBL/GenBank/DDBJ whole genome shotgun (WGS) entry which is preliminary data.</text>
</comment>
<evidence type="ECO:0000256" key="5">
    <source>
        <dbReference type="ARBA" id="ARBA00023136"/>
    </source>
</evidence>
<dbReference type="PANTHER" id="PTHR36115">
    <property type="entry name" value="PROLINE-RICH ANTIGEN HOMOLOG-RELATED"/>
    <property type="match status" value="1"/>
</dbReference>
<evidence type="ECO:0000259" key="7">
    <source>
        <dbReference type="Pfam" id="PF06271"/>
    </source>
</evidence>
<dbReference type="InterPro" id="IPR051791">
    <property type="entry name" value="Pra-immunoreactive"/>
</dbReference>
<gene>
    <name evidence="8" type="ORF">ACFFHU_19660</name>
</gene>
<keyword evidence="9" id="KW-1185">Reference proteome</keyword>
<dbReference type="PANTHER" id="PTHR36115:SF6">
    <property type="entry name" value="PROLINE-RICH ANTIGEN HOMOLOG"/>
    <property type="match status" value="1"/>
</dbReference>
<protein>
    <submittedName>
        <fullName evidence="8">RDD family protein</fullName>
    </submittedName>
</protein>
<comment type="subcellular location">
    <subcellularLocation>
        <location evidence="1">Cell membrane</location>
        <topology evidence="1">Multi-pass membrane protein</topology>
    </subcellularLocation>
</comment>
<keyword evidence="2" id="KW-1003">Cell membrane</keyword>
<proteinExistence type="predicted"/>
<sequence length="114" mass="12507">MEPASLGRRFGALLIDWVLCLLIGGLIADPVRAGWPPVLVLIIEYGFFIGLFAQTPGMFLTRIRCVDHSHGGRIGIPRALLRGLLLALLVPALIMDDQRRGWHDRLAGSIMIPA</sequence>
<keyword evidence="4 6" id="KW-1133">Transmembrane helix</keyword>
<name>A0ABV6NZZ6_9ACTN</name>
<keyword evidence="3 6" id="KW-0812">Transmembrane</keyword>
<evidence type="ECO:0000313" key="9">
    <source>
        <dbReference type="Proteomes" id="UP001589894"/>
    </source>
</evidence>
<evidence type="ECO:0000313" key="8">
    <source>
        <dbReference type="EMBL" id="MFC0566345.1"/>
    </source>
</evidence>
<accession>A0ABV6NZZ6</accession>
<evidence type="ECO:0000256" key="4">
    <source>
        <dbReference type="ARBA" id="ARBA00022989"/>
    </source>
</evidence>
<keyword evidence="5 6" id="KW-0472">Membrane</keyword>
<evidence type="ECO:0000256" key="1">
    <source>
        <dbReference type="ARBA" id="ARBA00004651"/>
    </source>
</evidence>
<dbReference type="InterPro" id="IPR010432">
    <property type="entry name" value="RDD"/>
</dbReference>
<evidence type="ECO:0000256" key="3">
    <source>
        <dbReference type="ARBA" id="ARBA00022692"/>
    </source>
</evidence>
<feature type="transmembrane region" description="Helical" evidence="6">
    <location>
        <begin position="38"/>
        <end position="59"/>
    </location>
</feature>
<dbReference type="RefSeq" id="WP_377341231.1">
    <property type="nucleotide sequence ID" value="NZ_JBHLUE010000016.1"/>
</dbReference>
<evidence type="ECO:0000256" key="6">
    <source>
        <dbReference type="SAM" id="Phobius"/>
    </source>
</evidence>
<evidence type="ECO:0000256" key="2">
    <source>
        <dbReference type="ARBA" id="ARBA00022475"/>
    </source>
</evidence>
<reference evidence="8 9" key="1">
    <citation type="submission" date="2024-09" db="EMBL/GenBank/DDBJ databases">
        <authorList>
            <person name="Sun Q."/>
            <person name="Mori K."/>
        </authorList>
    </citation>
    <scope>NUCLEOTIDE SEQUENCE [LARGE SCALE GENOMIC DNA]</scope>
    <source>
        <strain evidence="8 9">TBRC 2205</strain>
    </source>
</reference>
<dbReference type="EMBL" id="JBHLUE010000016">
    <property type="protein sequence ID" value="MFC0566345.1"/>
    <property type="molecule type" value="Genomic_DNA"/>
</dbReference>
<organism evidence="8 9">
    <name type="scientific">Plantactinospora siamensis</name>
    <dbReference type="NCBI Taxonomy" id="555372"/>
    <lineage>
        <taxon>Bacteria</taxon>
        <taxon>Bacillati</taxon>
        <taxon>Actinomycetota</taxon>
        <taxon>Actinomycetes</taxon>
        <taxon>Micromonosporales</taxon>
        <taxon>Micromonosporaceae</taxon>
        <taxon>Plantactinospora</taxon>
    </lineage>
</organism>
<dbReference type="Proteomes" id="UP001589894">
    <property type="component" value="Unassembled WGS sequence"/>
</dbReference>